<dbReference type="InterPro" id="IPR001948">
    <property type="entry name" value="Peptidase_M18"/>
</dbReference>
<evidence type="ECO:0000256" key="11">
    <source>
        <dbReference type="RuleBase" id="RU004386"/>
    </source>
</evidence>
<dbReference type="GO" id="GO:0006508">
    <property type="term" value="P:proteolysis"/>
    <property type="evidence" value="ECO:0007669"/>
    <property type="project" value="UniProtKB-KW"/>
</dbReference>
<comment type="similarity">
    <text evidence="3 11">Belongs to the peptidase M18 family.</text>
</comment>
<dbReference type="AlphaFoldDB" id="A2FPR6"/>
<evidence type="ECO:0000256" key="4">
    <source>
        <dbReference type="ARBA" id="ARBA00011965"/>
    </source>
</evidence>
<sequence>MSETIPETTETNQPTNQAQNKAPAKGIEDPTINEKANQFMNFVYDSPTSLHCRENIINILKKSGYTELEETSSWGEIPNKFYVKRGFGNLIAVDKNDLSKATIVLAKSDYPCFKVSQNSYRQSALCEQLRTDPVGNGLWFSWTDRDLRIAGQAQIKDEEGKLLTKNFKSDVPVAVIPSLAIHLASGSGVKPVFKLNQHFFPIVALSKGKSRKNTEQSPVLMAFIAQLCNTNPENIQSFDVYLSDYERPEKVGIEEEFVVGQGIVGPGTAYSAFQGFISSESPSKGMKVFTLLEESSFKSDFLSSTLKRIGVPPSFYQISFLVTVSGLPGVHPNFSKDTDGSNTIGLGKGIMYNWSGDMNTASIVSGIAKLLNIASKADKIINKNISTSKNDSLAVDLTAKVGIPSVEISLPVLGVGSIREMIHKNDIPTLIDFVRCIYHFNV</sequence>
<dbReference type="PRINTS" id="PR00932">
    <property type="entry name" value="AMINO1PTASE"/>
</dbReference>
<feature type="region of interest" description="Disordered" evidence="12">
    <location>
        <begin position="1"/>
        <end position="28"/>
    </location>
</feature>
<keyword evidence="6 11" id="KW-0645">Protease</keyword>
<evidence type="ECO:0000256" key="6">
    <source>
        <dbReference type="ARBA" id="ARBA00022670"/>
    </source>
</evidence>
<keyword evidence="9 11" id="KW-0862">Zinc</keyword>
<dbReference type="InParanoid" id="A2FPR6"/>
<evidence type="ECO:0000256" key="5">
    <source>
        <dbReference type="ARBA" id="ARBA00022438"/>
    </source>
</evidence>
<evidence type="ECO:0000256" key="9">
    <source>
        <dbReference type="ARBA" id="ARBA00022833"/>
    </source>
</evidence>
<dbReference type="GO" id="GO:0005737">
    <property type="term" value="C:cytoplasm"/>
    <property type="evidence" value="ECO:0007669"/>
    <property type="project" value="UniProtKB-ARBA"/>
</dbReference>
<dbReference type="InterPro" id="IPR023358">
    <property type="entry name" value="Peptidase_M18_dom2"/>
</dbReference>
<dbReference type="OrthoDB" id="9880441at2759"/>
<dbReference type="RefSeq" id="XP_001306026.1">
    <property type="nucleotide sequence ID" value="XM_001306025.1"/>
</dbReference>
<dbReference type="eggNOG" id="KOG2596">
    <property type="taxonomic scope" value="Eukaryota"/>
</dbReference>
<dbReference type="SUPFAM" id="SSF101821">
    <property type="entry name" value="Aminopeptidase/glucanase lid domain"/>
    <property type="match status" value="1"/>
</dbReference>
<protein>
    <recommendedName>
        <fullName evidence="4">aspartyl aminopeptidase</fullName>
        <ecNumber evidence="4">3.4.11.21</ecNumber>
    </recommendedName>
</protein>
<gene>
    <name evidence="13" type="ORF">TVAG_261060</name>
</gene>
<keyword evidence="5 11" id="KW-0031">Aminopeptidase</keyword>
<evidence type="ECO:0000313" key="14">
    <source>
        <dbReference type="Proteomes" id="UP000001542"/>
    </source>
</evidence>
<evidence type="ECO:0000256" key="1">
    <source>
        <dbReference type="ARBA" id="ARBA00001335"/>
    </source>
</evidence>
<evidence type="ECO:0000313" key="13">
    <source>
        <dbReference type="EMBL" id="EAX93096.1"/>
    </source>
</evidence>
<feature type="compositionally biased region" description="Polar residues" evidence="12">
    <location>
        <begin position="1"/>
        <end position="20"/>
    </location>
</feature>
<evidence type="ECO:0000256" key="7">
    <source>
        <dbReference type="ARBA" id="ARBA00022723"/>
    </source>
</evidence>
<keyword evidence="10 11" id="KW-0482">Metalloprotease</keyword>
<keyword evidence="7 11" id="KW-0479">Metal-binding</keyword>
<keyword evidence="14" id="KW-1185">Reference proteome</keyword>
<dbReference type="Gene3D" id="2.30.250.10">
    <property type="entry name" value="Aminopeptidase i, Domain 2"/>
    <property type="match status" value="1"/>
</dbReference>
<organism evidence="13 14">
    <name type="scientific">Trichomonas vaginalis (strain ATCC PRA-98 / G3)</name>
    <dbReference type="NCBI Taxonomy" id="412133"/>
    <lineage>
        <taxon>Eukaryota</taxon>
        <taxon>Metamonada</taxon>
        <taxon>Parabasalia</taxon>
        <taxon>Trichomonadida</taxon>
        <taxon>Trichomonadidae</taxon>
        <taxon>Trichomonas</taxon>
    </lineage>
</organism>
<comment type="cofactor">
    <cofactor evidence="2">
        <name>Zn(2+)</name>
        <dbReference type="ChEBI" id="CHEBI:29105"/>
    </cofactor>
</comment>
<reference evidence="13" key="1">
    <citation type="submission" date="2006-10" db="EMBL/GenBank/DDBJ databases">
        <authorList>
            <person name="Amadeo P."/>
            <person name="Zhao Q."/>
            <person name="Wortman J."/>
            <person name="Fraser-Liggett C."/>
            <person name="Carlton J."/>
        </authorList>
    </citation>
    <scope>NUCLEOTIDE SEQUENCE</scope>
    <source>
        <strain evidence="13">G3</strain>
    </source>
</reference>
<dbReference type="FunFam" id="2.30.250.10:FF:000007">
    <property type="entry name" value="Clan MH, family M18, aspartyl aminopeptidase-like metallopeptidase"/>
    <property type="match status" value="1"/>
</dbReference>
<dbReference type="EC" id="3.4.11.21" evidence="4"/>
<evidence type="ECO:0000256" key="3">
    <source>
        <dbReference type="ARBA" id="ARBA00008290"/>
    </source>
</evidence>
<dbReference type="GO" id="GO:0008270">
    <property type="term" value="F:zinc ion binding"/>
    <property type="evidence" value="ECO:0007669"/>
    <property type="project" value="InterPro"/>
</dbReference>
<name>A2FPR6_TRIV3</name>
<accession>A2FPR6</accession>
<dbReference type="SMR" id="A2FPR6"/>
<dbReference type="Gene3D" id="3.40.630.10">
    <property type="entry name" value="Zn peptidases"/>
    <property type="match status" value="1"/>
</dbReference>
<dbReference type="Pfam" id="PF02127">
    <property type="entry name" value="Peptidase_M18"/>
    <property type="match status" value="1"/>
</dbReference>
<evidence type="ECO:0000256" key="12">
    <source>
        <dbReference type="SAM" id="MobiDB-lite"/>
    </source>
</evidence>
<comment type="catalytic activity">
    <reaction evidence="1">
        <text>Release of an N-terminal aspartate or glutamate from a peptide, with a preference for aspartate.</text>
        <dbReference type="EC" id="3.4.11.21"/>
    </reaction>
</comment>
<dbReference type="GO" id="GO:0008237">
    <property type="term" value="F:metallopeptidase activity"/>
    <property type="evidence" value="ECO:0007669"/>
    <property type="project" value="UniProtKB-KW"/>
</dbReference>
<dbReference type="GO" id="GO:0004177">
    <property type="term" value="F:aminopeptidase activity"/>
    <property type="evidence" value="ECO:0007669"/>
    <property type="project" value="UniProtKB-KW"/>
</dbReference>
<evidence type="ECO:0000256" key="8">
    <source>
        <dbReference type="ARBA" id="ARBA00022801"/>
    </source>
</evidence>
<reference evidence="13" key="2">
    <citation type="journal article" date="2007" name="Science">
        <title>Draft genome sequence of the sexually transmitted pathogen Trichomonas vaginalis.</title>
        <authorList>
            <person name="Carlton J.M."/>
            <person name="Hirt R.P."/>
            <person name="Silva J.C."/>
            <person name="Delcher A.L."/>
            <person name="Schatz M."/>
            <person name="Zhao Q."/>
            <person name="Wortman J.R."/>
            <person name="Bidwell S.L."/>
            <person name="Alsmark U.C.M."/>
            <person name="Besteiro S."/>
            <person name="Sicheritz-Ponten T."/>
            <person name="Noel C.J."/>
            <person name="Dacks J.B."/>
            <person name="Foster P.G."/>
            <person name="Simillion C."/>
            <person name="Van de Peer Y."/>
            <person name="Miranda-Saavedra D."/>
            <person name="Barton G.J."/>
            <person name="Westrop G.D."/>
            <person name="Mueller S."/>
            <person name="Dessi D."/>
            <person name="Fiori P.L."/>
            <person name="Ren Q."/>
            <person name="Paulsen I."/>
            <person name="Zhang H."/>
            <person name="Bastida-Corcuera F.D."/>
            <person name="Simoes-Barbosa A."/>
            <person name="Brown M.T."/>
            <person name="Hayes R.D."/>
            <person name="Mukherjee M."/>
            <person name="Okumura C.Y."/>
            <person name="Schneider R."/>
            <person name="Smith A.J."/>
            <person name="Vanacova S."/>
            <person name="Villalvazo M."/>
            <person name="Haas B.J."/>
            <person name="Pertea M."/>
            <person name="Feldblyum T.V."/>
            <person name="Utterback T.R."/>
            <person name="Shu C.L."/>
            <person name="Osoegawa K."/>
            <person name="de Jong P.J."/>
            <person name="Hrdy I."/>
            <person name="Horvathova L."/>
            <person name="Zubacova Z."/>
            <person name="Dolezal P."/>
            <person name="Malik S.B."/>
            <person name="Logsdon J.M. Jr."/>
            <person name="Henze K."/>
            <person name="Gupta A."/>
            <person name="Wang C.C."/>
            <person name="Dunne R.L."/>
            <person name="Upcroft J.A."/>
            <person name="Upcroft P."/>
            <person name="White O."/>
            <person name="Salzberg S.L."/>
            <person name="Tang P."/>
            <person name="Chiu C.-H."/>
            <person name="Lee Y.-S."/>
            <person name="Embley T.M."/>
            <person name="Coombs G.H."/>
            <person name="Mottram J.C."/>
            <person name="Tachezy J."/>
            <person name="Fraser-Liggett C.M."/>
            <person name="Johnson P.J."/>
        </authorList>
    </citation>
    <scope>NUCLEOTIDE SEQUENCE [LARGE SCALE GENOMIC DNA]</scope>
    <source>
        <strain evidence="13">G3</strain>
    </source>
</reference>
<dbReference type="PANTHER" id="PTHR28570">
    <property type="entry name" value="ASPARTYL AMINOPEPTIDASE"/>
    <property type="match status" value="1"/>
</dbReference>
<dbReference type="VEuPathDB" id="TrichDB:TVAG_261060"/>
<dbReference type="VEuPathDB" id="TrichDB:TVAGG3_0494480"/>
<dbReference type="Proteomes" id="UP000001542">
    <property type="component" value="Unassembled WGS sequence"/>
</dbReference>
<keyword evidence="8 11" id="KW-0378">Hydrolase</keyword>
<dbReference type="STRING" id="5722.A2FPR6"/>
<dbReference type="EMBL" id="DS113930">
    <property type="protein sequence ID" value="EAX93096.1"/>
    <property type="molecule type" value="Genomic_DNA"/>
</dbReference>
<dbReference type="PANTHER" id="PTHR28570:SF3">
    <property type="entry name" value="ASPARTYL AMINOPEPTIDASE"/>
    <property type="match status" value="1"/>
</dbReference>
<evidence type="ECO:0000256" key="2">
    <source>
        <dbReference type="ARBA" id="ARBA00001947"/>
    </source>
</evidence>
<dbReference type="KEGG" id="tva:4750814"/>
<dbReference type="SUPFAM" id="SSF53187">
    <property type="entry name" value="Zn-dependent exopeptidases"/>
    <property type="match status" value="1"/>
</dbReference>
<evidence type="ECO:0000256" key="10">
    <source>
        <dbReference type="ARBA" id="ARBA00023049"/>
    </source>
</evidence>
<proteinExistence type="inferred from homology"/>